<feature type="domain" description="HTH cro/C1-type" evidence="1">
    <location>
        <begin position="18"/>
        <end position="68"/>
    </location>
</feature>
<dbReference type="EMBL" id="WHYR01000012">
    <property type="protein sequence ID" value="MQL51785.1"/>
    <property type="molecule type" value="Genomic_DNA"/>
</dbReference>
<sequence>MQTALSKLLRKLRGNEPLRDVAKKSGISHTYLSMLEKGVDPRSGKEIKPSVEVLQKLAKTYNYPYEKLLEAAGYIEPSSTPQPLPLSQRRIELEEAFQEILQNGEAMFDGLPLKEMDEDIIKDLEIMLAHIIDYLRTKKNIKLQDFPNQGKATRRFLERRSRGELGPHV</sequence>
<dbReference type="InterPro" id="IPR010982">
    <property type="entry name" value="Lambda_DNA-bd_dom_sf"/>
</dbReference>
<accession>A0A6N7IP26</accession>
<reference evidence="2 3" key="1">
    <citation type="submission" date="2019-10" db="EMBL/GenBank/DDBJ databases">
        <title>Comparative genomics of sulfur disproportionating microorganisms.</title>
        <authorList>
            <person name="Ward L.M."/>
            <person name="Bertran E."/>
            <person name="Johnston D."/>
        </authorList>
    </citation>
    <scope>NUCLEOTIDE SEQUENCE [LARGE SCALE GENOMIC DNA]</scope>
    <source>
        <strain evidence="2 3">DSM 14055</strain>
    </source>
</reference>
<dbReference type="SUPFAM" id="SSF47413">
    <property type="entry name" value="lambda repressor-like DNA-binding domains"/>
    <property type="match status" value="1"/>
</dbReference>
<keyword evidence="3" id="KW-1185">Reference proteome</keyword>
<dbReference type="GO" id="GO:0003677">
    <property type="term" value="F:DNA binding"/>
    <property type="evidence" value="ECO:0007669"/>
    <property type="project" value="InterPro"/>
</dbReference>
<evidence type="ECO:0000259" key="1">
    <source>
        <dbReference type="PROSITE" id="PS50943"/>
    </source>
</evidence>
<dbReference type="RefSeq" id="WP_152945721.1">
    <property type="nucleotide sequence ID" value="NZ_WHYR01000012.1"/>
</dbReference>
<dbReference type="InterPro" id="IPR001387">
    <property type="entry name" value="Cro/C1-type_HTH"/>
</dbReference>
<dbReference type="SMART" id="SM00530">
    <property type="entry name" value="HTH_XRE"/>
    <property type="match status" value="1"/>
</dbReference>
<comment type="caution">
    <text evidence="2">The sequence shown here is derived from an EMBL/GenBank/DDBJ whole genome shotgun (WGS) entry which is preliminary data.</text>
</comment>
<evidence type="ECO:0000313" key="3">
    <source>
        <dbReference type="Proteomes" id="UP000441717"/>
    </source>
</evidence>
<gene>
    <name evidence="2" type="ORF">GFC01_05810</name>
</gene>
<dbReference type="AlphaFoldDB" id="A0A6N7IP26"/>
<dbReference type="Gene3D" id="1.10.260.40">
    <property type="entry name" value="lambda repressor-like DNA-binding domains"/>
    <property type="match status" value="1"/>
</dbReference>
<organism evidence="2 3">
    <name type="scientific">Desulfofundulus thermobenzoicus</name>
    <dbReference type="NCBI Taxonomy" id="29376"/>
    <lineage>
        <taxon>Bacteria</taxon>
        <taxon>Bacillati</taxon>
        <taxon>Bacillota</taxon>
        <taxon>Clostridia</taxon>
        <taxon>Eubacteriales</taxon>
        <taxon>Peptococcaceae</taxon>
        <taxon>Desulfofundulus</taxon>
    </lineage>
</organism>
<dbReference type="PROSITE" id="PS50943">
    <property type="entry name" value="HTH_CROC1"/>
    <property type="match status" value="1"/>
</dbReference>
<name>A0A6N7IP26_9FIRM</name>
<proteinExistence type="predicted"/>
<dbReference type="CDD" id="cd00093">
    <property type="entry name" value="HTH_XRE"/>
    <property type="match status" value="1"/>
</dbReference>
<dbReference type="OrthoDB" id="2080915at2"/>
<evidence type="ECO:0000313" key="2">
    <source>
        <dbReference type="EMBL" id="MQL51785.1"/>
    </source>
</evidence>
<dbReference type="Pfam" id="PF01381">
    <property type="entry name" value="HTH_3"/>
    <property type="match status" value="1"/>
</dbReference>
<protein>
    <submittedName>
        <fullName evidence="2">Helix-turn-helix domain-containing protein</fullName>
    </submittedName>
</protein>
<dbReference type="Proteomes" id="UP000441717">
    <property type="component" value="Unassembled WGS sequence"/>
</dbReference>